<keyword evidence="2" id="KW-0812">Transmembrane</keyword>
<dbReference type="InterPro" id="IPR001054">
    <property type="entry name" value="A/G_cyclase"/>
</dbReference>
<evidence type="ECO:0000259" key="3">
    <source>
        <dbReference type="PROSITE" id="PS50125"/>
    </source>
</evidence>
<organism evidence="4 5">
    <name type="scientific">Aliisedimentitalea scapharcae</name>
    <dbReference type="NCBI Taxonomy" id="1524259"/>
    <lineage>
        <taxon>Bacteria</taxon>
        <taxon>Pseudomonadati</taxon>
        <taxon>Pseudomonadota</taxon>
        <taxon>Alphaproteobacteria</taxon>
        <taxon>Rhodobacterales</taxon>
        <taxon>Roseobacteraceae</taxon>
        <taxon>Aliisedimentitalea</taxon>
    </lineage>
</organism>
<evidence type="ECO:0000313" key="5">
    <source>
        <dbReference type="Proteomes" id="UP001623232"/>
    </source>
</evidence>
<dbReference type="InterPro" id="IPR011990">
    <property type="entry name" value="TPR-like_helical_dom_sf"/>
</dbReference>
<reference evidence="4 5" key="1">
    <citation type="submission" date="2023-04" db="EMBL/GenBank/DDBJ databases">
        <title>Complete genome sequence of Alisedimentitalea scapharcae.</title>
        <authorList>
            <person name="Rong J.-C."/>
            <person name="Yi M.-L."/>
            <person name="Zhao Q."/>
        </authorList>
    </citation>
    <scope>NUCLEOTIDE SEQUENCE [LARGE SCALE GENOMIC DNA]</scope>
    <source>
        <strain evidence="4 5">KCTC 42119</strain>
    </source>
</reference>
<keyword evidence="2" id="KW-0472">Membrane</keyword>
<dbReference type="Proteomes" id="UP001623232">
    <property type="component" value="Chromosome"/>
</dbReference>
<dbReference type="RefSeq" id="WP_406645009.1">
    <property type="nucleotide sequence ID" value="NZ_CP123584.1"/>
</dbReference>
<dbReference type="PANTHER" id="PTHR43081">
    <property type="entry name" value="ADENYLATE CYCLASE, TERMINAL-DIFFERENTIATION SPECIFIC-RELATED"/>
    <property type="match status" value="1"/>
</dbReference>
<dbReference type="EMBL" id="CP123584">
    <property type="protein sequence ID" value="WZK87715.1"/>
    <property type="molecule type" value="Genomic_DNA"/>
</dbReference>
<dbReference type="PANTHER" id="PTHR43081:SF19">
    <property type="entry name" value="PH-SENSITIVE ADENYLATE CYCLASE RV1264"/>
    <property type="match status" value="1"/>
</dbReference>
<gene>
    <name evidence="4" type="ORF">QEZ52_14005</name>
</gene>
<dbReference type="SUPFAM" id="SSF55073">
    <property type="entry name" value="Nucleotide cyclase"/>
    <property type="match status" value="1"/>
</dbReference>
<evidence type="ECO:0000256" key="1">
    <source>
        <dbReference type="PROSITE-ProRule" id="PRU00339"/>
    </source>
</evidence>
<dbReference type="InterPro" id="IPR019734">
    <property type="entry name" value="TPR_rpt"/>
</dbReference>
<proteinExistence type="predicted"/>
<dbReference type="PROSITE" id="PS50005">
    <property type="entry name" value="TPR"/>
    <property type="match status" value="1"/>
</dbReference>
<feature type="transmembrane region" description="Helical" evidence="2">
    <location>
        <begin position="204"/>
        <end position="223"/>
    </location>
</feature>
<keyword evidence="1" id="KW-0802">TPR repeat</keyword>
<dbReference type="CDD" id="cd07302">
    <property type="entry name" value="CHD"/>
    <property type="match status" value="1"/>
</dbReference>
<keyword evidence="2" id="KW-1133">Transmembrane helix</keyword>
<feature type="domain" description="Guanylate cyclase" evidence="3">
    <location>
        <begin position="12"/>
        <end position="127"/>
    </location>
</feature>
<dbReference type="SUPFAM" id="SSF48452">
    <property type="entry name" value="TPR-like"/>
    <property type="match status" value="1"/>
</dbReference>
<dbReference type="Gene3D" id="1.25.40.10">
    <property type="entry name" value="Tetratricopeptide repeat domain"/>
    <property type="match status" value="1"/>
</dbReference>
<dbReference type="PROSITE" id="PS50125">
    <property type="entry name" value="GUANYLATE_CYCLASE_2"/>
    <property type="match status" value="1"/>
</dbReference>
<keyword evidence="5" id="KW-1185">Reference proteome</keyword>
<evidence type="ECO:0000256" key="2">
    <source>
        <dbReference type="SAM" id="Phobius"/>
    </source>
</evidence>
<dbReference type="Pfam" id="PF13181">
    <property type="entry name" value="TPR_8"/>
    <property type="match status" value="1"/>
</dbReference>
<dbReference type="InterPro" id="IPR029787">
    <property type="entry name" value="Nucleotide_cyclase"/>
</dbReference>
<evidence type="ECO:0000313" key="4">
    <source>
        <dbReference type="EMBL" id="WZK87715.1"/>
    </source>
</evidence>
<dbReference type="Gene3D" id="3.30.70.1230">
    <property type="entry name" value="Nucleotide cyclase"/>
    <property type="match status" value="1"/>
</dbReference>
<sequence length="620" mass="67936">MDEDHQERKLTTILSADVVGYAQLMSKDESGTLTRLKELRRSLIDPRIKAHHGRTIKLMGDGSLVEFASVVDAVSFAVDVQIALAASQENEPEHERLRFRVGINVGDVMVDGDDIYGDGVNVAARIEGLAEPGGICVSQTVFDHVTGKLDLGFEPMGAQQLKNIPVPVDVFKVELDERSQSLATDTAASATPPSRKPRLERMTIWTLLAGAIVIGLVVLALQFRSSDATPPVIAVLPFEDFSAPPHQGYLSDAVSGNIITSLARYPQLSVISQRSSFQFRDSGLGISEIADKLGADFILEGSQQYDGTRLRTTAQLIDGSTEAHIWADEFDVPLDALLKTNSLISRKIANAVGARVVDLAEARMTAGDVSALMIANAAQSRIVRNFNRENLLINIEEQEQSLRDYPDSAWGYLGQALSLRIGLRFGWIEGDEEATRKRMYDLARRGVEIDPNNFMAYHALGRALMFNRDVEAAAVAFRRAVELNPSAFFSRNALAQALNYVGETEEALAVIAESERIDPLYGHDVQWEKSKIQWQMENCDQALATFQSAPTMPVAANKTLAAIHHCLGNQDKAVQSMADFVAENPNWTVSRERGIITGMWTAPGAADRWLEAMEAAGMPL</sequence>
<feature type="repeat" description="TPR" evidence="1">
    <location>
        <begin position="454"/>
        <end position="487"/>
    </location>
</feature>
<protein>
    <submittedName>
        <fullName evidence="4">Adenylate/guanylate cyclase domain-containing protein</fullName>
    </submittedName>
</protein>
<dbReference type="Gene3D" id="3.40.50.10070">
    <property type="entry name" value="TolB, N-terminal domain"/>
    <property type="match status" value="1"/>
</dbReference>
<name>A0ABZ2XNQ6_9RHOB</name>
<accession>A0ABZ2XNQ6</accession>
<dbReference type="Pfam" id="PF00211">
    <property type="entry name" value="Guanylate_cyc"/>
    <property type="match status" value="1"/>
</dbReference>
<dbReference type="InterPro" id="IPR050697">
    <property type="entry name" value="Adenylyl/Guanylyl_Cyclase_3/4"/>
</dbReference>